<dbReference type="Proteomes" id="UP001359559">
    <property type="component" value="Unassembled WGS sequence"/>
</dbReference>
<evidence type="ECO:0000313" key="2">
    <source>
        <dbReference type="Proteomes" id="UP001359559"/>
    </source>
</evidence>
<gene>
    <name evidence="1" type="ORF">RJT34_08108</name>
</gene>
<reference evidence="1 2" key="1">
    <citation type="submission" date="2024-01" db="EMBL/GenBank/DDBJ databases">
        <title>The genomes of 5 underutilized Papilionoideae crops provide insights into root nodulation and disease resistance.</title>
        <authorList>
            <person name="Yuan L."/>
        </authorList>
    </citation>
    <scope>NUCLEOTIDE SEQUENCE [LARGE SCALE GENOMIC DNA]</scope>
    <source>
        <strain evidence="1">LY-2023</strain>
        <tissue evidence="1">Leaf</tissue>
    </source>
</reference>
<dbReference type="EMBL" id="JAYKXN010000002">
    <property type="protein sequence ID" value="KAK7310541.1"/>
    <property type="molecule type" value="Genomic_DNA"/>
</dbReference>
<accession>A0AAN9K5X5</accession>
<proteinExistence type="predicted"/>
<evidence type="ECO:0000313" key="1">
    <source>
        <dbReference type="EMBL" id="KAK7310541.1"/>
    </source>
</evidence>
<dbReference type="AlphaFoldDB" id="A0AAN9K5X5"/>
<comment type="caution">
    <text evidence="1">The sequence shown here is derived from an EMBL/GenBank/DDBJ whole genome shotgun (WGS) entry which is preliminary data.</text>
</comment>
<sequence>MAKNTSSFPLNSNADDVAFSKISNFGVVLYQEQYRGLLELLQQFKQAKHHVASSVTTHLPTVNGMLPKSNPSTKQNQWLLDTGATDYITINLGSFSSYNSIAPILITLPNGV</sequence>
<protein>
    <submittedName>
        <fullName evidence="1">Uncharacterized protein</fullName>
    </submittedName>
</protein>
<organism evidence="1 2">
    <name type="scientific">Clitoria ternatea</name>
    <name type="common">Butterfly pea</name>
    <dbReference type="NCBI Taxonomy" id="43366"/>
    <lineage>
        <taxon>Eukaryota</taxon>
        <taxon>Viridiplantae</taxon>
        <taxon>Streptophyta</taxon>
        <taxon>Embryophyta</taxon>
        <taxon>Tracheophyta</taxon>
        <taxon>Spermatophyta</taxon>
        <taxon>Magnoliopsida</taxon>
        <taxon>eudicotyledons</taxon>
        <taxon>Gunneridae</taxon>
        <taxon>Pentapetalae</taxon>
        <taxon>rosids</taxon>
        <taxon>fabids</taxon>
        <taxon>Fabales</taxon>
        <taxon>Fabaceae</taxon>
        <taxon>Papilionoideae</taxon>
        <taxon>50 kb inversion clade</taxon>
        <taxon>NPAAA clade</taxon>
        <taxon>indigoferoid/millettioid clade</taxon>
        <taxon>Phaseoleae</taxon>
        <taxon>Clitoria</taxon>
    </lineage>
</organism>
<name>A0AAN9K5X5_CLITE</name>
<keyword evidence="2" id="KW-1185">Reference proteome</keyword>